<evidence type="ECO:0000256" key="9">
    <source>
        <dbReference type="ARBA" id="ARBA00023274"/>
    </source>
</evidence>
<keyword evidence="4 10" id="KW-0747">Spliceosome</keyword>
<evidence type="ECO:0000256" key="5">
    <source>
        <dbReference type="ARBA" id="ARBA00022884"/>
    </source>
</evidence>
<dbReference type="GO" id="GO:0000398">
    <property type="term" value="P:mRNA splicing, via spliceosome"/>
    <property type="evidence" value="ECO:0007669"/>
    <property type="project" value="TreeGrafter"/>
</dbReference>
<dbReference type="AlphaFoldDB" id="A0A4P9Z3F3"/>
<evidence type="ECO:0000256" key="10">
    <source>
        <dbReference type="RuleBase" id="RU365055"/>
    </source>
</evidence>
<sequence length="86" mass="9756">SSALIPALELIDKCIGSRIWVVMKDEKEFVGVLEGFDDYVNMLLRDVTEFDTAADGERRTHKLERLLLNGNNICMVSGHRYSKQPS</sequence>
<evidence type="ECO:0000256" key="4">
    <source>
        <dbReference type="ARBA" id="ARBA00022728"/>
    </source>
</evidence>
<keyword evidence="8 10" id="KW-0539">Nucleus</keyword>
<accession>A0A4P9Z3F3</accession>
<evidence type="ECO:0000256" key="7">
    <source>
        <dbReference type="ARBA" id="ARBA00023187"/>
    </source>
</evidence>
<dbReference type="SUPFAM" id="SSF50182">
    <property type="entry name" value="Sm-like ribonucleoproteins"/>
    <property type="match status" value="1"/>
</dbReference>
<dbReference type="PROSITE" id="PS52002">
    <property type="entry name" value="SM"/>
    <property type="match status" value="1"/>
</dbReference>
<organism evidence="12 13">
    <name type="scientific">Syncephalis pseudoplumigaleata</name>
    <dbReference type="NCBI Taxonomy" id="1712513"/>
    <lineage>
        <taxon>Eukaryota</taxon>
        <taxon>Fungi</taxon>
        <taxon>Fungi incertae sedis</taxon>
        <taxon>Zoopagomycota</taxon>
        <taxon>Zoopagomycotina</taxon>
        <taxon>Zoopagomycetes</taxon>
        <taxon>Zoopagales</taxon>
        <taxon>Piptocephalidaceae</taxon>
        <taxon>Syncephalis</taxon>
    </lineage>
</organism>
<comment type="subcellular location">
    <subcellularLocation>
        <location evidence="1 10">Nucleus</location>
    </subcellularLocation>
</comment>
<evidence type="ECO:0000256" key="3">
    <source>
        <dbReference type="ARBA" id="ARBA00022664"/>
    </source>
</evidence>
<feature type="non-terminal residue" evidence="12">
    <location>
        <position position="1"/>
    </location>
</feature>
<proteinExistence type="inferred from homology"/>
<keyword evidence="3 10" id="KW-0507">mRNA processing</keyword>
<feature type="domain" description="Sm" evidence="11">
    <location>
        <begin position="6"/>
        <end position="82"/>
    </location>
</feature>
<name>A0A4P9Z3F3_9FUNG</name>
<dbReference type="Proteomes" id="UP000278143">
    <property type="component" value="Unassembled WGS sequence"/>
</dbReference>
<keyword evidence="13" id="KW-1185">Reference proteome</keyword>
<comment type="similarity">
    <text evidence="2 10">Belongs to the snRNP Sm proteins family.</text>
</comment>
<reference evidence="13" key="1">
    <citation type="journal article" date="2018" name="Nat. Microbiol.">
        <title>Leveraging single-cell genomics to expand the fungal tree of life.</title>
        <authorList>
            <person name="Ahrendt S.R."/>
            <person name="Quandt C.A."/>
            <person name="Ciobanu D."/>
            <person name="Clum A."/>
            <person name="Salamov A."/>
            <person name="Andreopoulos B."/>
            <person name="Cheng J.F."/>
            <person name="Woyke T."/>
            <person name="Pelin A."/>
            <person name="Henrissat B."/>
            <person name="Reynolds N.K."/>
            <person name="Benny G.L."/>
            <person name="Smith M.E."/>
            <person name="James T.Y."/>
            <person name="Grigoriev I.V."/>
        </authorList>
    </citation>
    <scope>NUCLEOTIDE SEQUENCE [LARGE SCALE GENOMIC DNA]</scope>
    <source>
        <strain evidence="13">Benny S71-1</strain>
    </source>
</reference>
<dbReference type="FunFam" id="2.30.30.100:FF:000003">
    <property type="entry name" value="U6 snRNA-associated Sm-like protein LSm5"/>
    <property type="match status" value="1"/>
</dbReference>
<dbReference type="PANTHER" id="PTHR20971">
    <property type="entry name" value="U6 SNRNA-ASSOCIATED PROTEIN"/>
    <property type="match status" value="1"/>
</dbReference>
<keyword evidence="6" id="KW-0007">Acetylation</keyword>
<protein>
    <recommendedName>
        <fullName evidence="10">LSM complex subunit LSM5</fullName>
    </recommendedName>
</protein>
<dbReference type="GO" id="GO:0005681">
    <property type="term" value="C:spliceosomal complex"/>
    <property type="evidence" value="ECO:0007669"/>
    <property type="project" value="UniProtKB-KW"/>
</dbReference>
<dbReference type="SMART" id="SM00651">
    <property type="entry name" value="Sm"/>
    <property type="match status" value="1"/>
</dbReference>
<comment type="function">
    <text evidence="10">Plays a role in U6 snRNP assembly and function. Binds to the 3' end of U6 snRNA.</text>
</comment>
<evidence type="ECO:0000256" key="8">
    <source>
        <dbReference type="ARBA" id="ARBA00023242"/>
    </source>
</evidence>
<evidence type="ECO:0000259" key="11">
    <source>
        <dbReference type="PROSITE" id="PS52002"/>
    </source>
</evidence>
<dbReference type="InterPro" id="IPR047575">
    <property type="entry name" value="Sm"/>
</dbReference>
<dbReference type="GO" id="GO:1990726">
    <property type="term" value="C:Lsm1-7-Pat1 complex"/>
    <property type="evidence" value="ECO:0007669"/>
    <property type="project" value="TreeGrafter"/>
</dbReference>
<dbReference type="EMBL" id="KZ989293">
    <property type="protein sequence ID" value="RKP26986.1"/>
    <property type="molecule type" value="Genomic_DNA"/>
</dbReference>
<evidence type="ECO:0000313" key="12">
    <source>
        <dbReference type="EMBL" id="RKP26986.1"/>
    </source>
</evidence>
<dbReference type="Pfam" id="PF01423">
    <property type="entry name" value="LSM"/>
    <property type="match status" value="1"/>
</dbReference>
<dbReference type="GO" id="GO:0046540">
    <property type="term" value="C:U4/U6 x U5 tri-snRNP complex"/>
    <property type="evidence" value="ECO:0007669"/>
    <property type="project" value="TreeGrafter"/>
</dbReference>
<dbReference type="PANTHER" id="PTHR20971:SF0">
    <property type="entry name" value="U6 SNRNA-ASSOCIATED SM-LIKE PROTEIN LSM5"/>
    <property type="match status" value="1"/>
</dbReference>
<dbReference type="InterPro" id="IPR033871">
    <property type="entry name" value="LSm5"/>
</dbReference>
<dbReference type="InterPro" id="IPR010920">
    <property type="entry name" value="LSM_dom_sf"/>
</dbReference>
<evidence type="ECO:0000256" key="2">
    <source>
        <dbReference type="ARBA" id="ARBA00006850"/>
    </source>
</evidence>
<dbReference type="OrthoDB" id="429711at2759"/>
<keyword evidence="7 10" id="KW-0508">mRNA splicing</keyword>
<comment type="subunit">
    <text evidence="10">LSm subunits form a heteromer with a doughnut shape.</text>
</comment>
<dbReference type="GO" id="GO:0003723">
    <property type="term" value="F:RNA binding"/>
    <property type="evidence" value="ECO:0007669"/>
    <property type="project" value="UniProtKB-KW"/>
</dbReference>
<dbReference type="Gene3D" id="2.30.30.100">
    <property type="match status" value="1"/>
</dbReference>
<dbReference type="CDD" id="cd01732">
    <property type="entry name" value="LSm5"/>
    <property type="match status" value="1"/>
</dbReference>
<gene>
    <name evidence="10" type="primary">LSM5</name>
    <name evidence="12" type="ORF">SYNPS1DRAFT_13367</name>
</gene>
<evidence type="ECO:0000256" key="1">
    <source>
        <dbReference type="ARBA" id="ARBA00004123"/>
    </source>
</evidence>
<evidence type="ECO:0000313" key="13">
    <source>
        <dbReference type="Proteomes" id="UP000278143"/>
    </source>
</evidence>
<dbReference type="GO" id="GO:0005688">
    <property type="term" value="C:U6 snRNP"/>
    <property type="evidence" value="ECO:0007669"/>
    <property type="project" value="TreeGrafter"/>
</dbReference>
<keyword evidence="9 10" id="KW-0687">Ribonucleoprotein</keyword>
<evidence type="ECO:0000256" key="6">
    <source>
        <dbReference type="ARBA" id="ARBA00022990"/>
    </source>
</evidence>
<dbReference type="InterPro" id="IPR001163">
    <property type="entry name" value="Sm_dom_euk/arc"/>
</dbReference>
<keyword evidence="5 10" id="KW-0694">RNA-binding</keyword>